<evidence type="ECO:0000256" key="1">
    <source>
        <dbReference type="ARBA" id="ARBA00022898"/>
    </source>
</evidence>
<dbReference type="SUPFAM" id="SSF53383">
    <property type="entry name" value="PLP-dependent transferases"/>
    <property type="match status" value="1"/>
</dbReference>
<sequence length="175" mass="18911">MESLMADNAPSVFGENIAQQEPVPFIDLVAQYNTIASGVRAAVDRVFADQCFVLGDEVSEFECDVAEYCDSQDAIGCASGTDALILSLMALNIGAGDEVITSPFTFFATAGAIHRVGAKPVFVDIDPVSFNLDPNQLERAITERTRAIMPVHLFGQCVEMEAVWRLAVRDHLAVV</sequence>
<dbReference type="GO" id="GO:0008483">
    <property type="term" value="F:transaminase activity"/>
    <property type="evidence" value="ECO:0007669"/>
    <property type="project" value="TreeGrafter"/>
</dbReference>
<organism evidence="2">
    <name type="scientific">marine sediment metagenome</name>
    <dbReference type="NCBI Taxonomy" id="412755"/>
    <lineage>
        <taxon>unclassified sequences</taxon>
        <taxon>metagenomes</taxon>
        <taxon>ecological metagenomes</taxon>
    </lineage>
</organism>
<keyword evidence="1" id="KW-0663">Pyridoxal phosphate</keyword>
<evidence type="ECO:0000313" key="2">
    <source>
        <dbReference type="EMBL" id="GAG32298.1"/>
    </source>
</evidence>
<evidence type="ECO:0008006" key="3">
    <source>
        <dbReference type="Google" id="ProtNLM"/>
    </source>
</evidence>
<dbReference type="GO" id="GO:0000271">
    <property type="term" value="P:polysaccharide biosynthetic process"/>
    <property type="evidence" value="ECO:0007669"/>
    <property type="project" value="TreeGrafter"/>
</dbReference>
<dbReference type="InterPro" id="IPR000653">
    <property type="entry name" value="DegT/StrS_aminotransferase"/>
</dbReference>
<feature type="non-terminal residue" evidence="2">
    <location>
        <position position="175"/>
    </location>
</feature>
<reference evidence="2" key="1">
    <citation type="journal article" date="2014" name="Front. Microbiol.">
        <title>High frequency of phylogenetically diverse reductive dehalogenase-homologous genes in deep subseafloor sedimentary metagenomes.</title>
        <authorList>
            <person name="Kawai M."/>
            <person name="Futagami T."/>
            <person name="Toyoda A."/>
            <person name="Takaki Y."/>
            <person name="Nishi S."/>
            <person name="Hori S."/>
            <person name="Arai W."/>
            <person name="Tsubouchi T."/>
            <person name="Morono Y."/>
            <person name="Uchiyama I."/>
            <person name="Ito T."/>
            <person name="Fujiyama A."/>
            <person name="Inagaki F."/>
            <person name="Takami H."/>
        </authorList>
    </citation>
    <scope>NUCLEOTIDE SEQUENCE</scope>
    <source>
        <strain evidence="2">Expedition CK06-06</strain>
    </source>
</reference>
<dbReference type="PANTHER" id="PTHR30244:SF36">
    <property type="entry name" value="3-OXO-GLUCOSE-6-PHOSPHATE:GLUTAMATE AMINOTRANSFERASE"/>
    <property type="match status" value="1"/>
</dbReference>
<dbReference type="InterPro" id="IPR015424">
    <property type="entry name" value="PyrdxlP-dep_Trfase"/>
</dbReference>
<dbReference type="EMBL" id="BARS01045404">
    <property type="protein sequence ID" value="GAG32298.1"/>
    <property type="molecule type" value="Genomic_DNA"/>
</dbReference>
<dbReference type="Gene3D" id="3.40.640.10">
    <property type="entry name" value="Type I PLP-dependent aspartate aminotransferase-like (Major domain)"/>
    <property type="match status" value="1"/>
</dbReference>
<proteinExistence type="predicted"/>
<comment type="caution">
    <text evidence="2">The sequence shown here is derived from an EMBL/GenBank/DDBJ whole genome shotgun (WGS) entry which is preliminary data.</text>
</comment>
<gene>
    <name evidence="2" type="ORF">S01H1_68460</name>
</gene>
<protein>
    <recommendedName>
        <fullName evidence="3">Aminotransferase class I/classII domain-containing protein</fullName>
    </recommendedName>
</protein>
<dbReference type="Pfam" id="PF01041">
    <property type="entry name" value="DegT_DnrJ_EryC1"/>
    <property type="match status" value="1"/>
</dbReference>
<accession>X0X6K2</accession>
<dbReference type="PANTHER" id="PTHR30244">
    <property type="entry name" value="TRANSAMINASE"/>
    <property type="match status" value="1"/>
</dbReference>
<dbReference type="GO" id="GO:0030170">
    <property type="term" value="F:pyridoxal phosphate binding"/>
    <property type="evidence" value="ECO:0007669"/>
    <property type="project" value="TreeGrafter"/>
</dbReference>
<dbReference type="AlphaFoldDB" id="X0X6K2"/>
<name>X0X6K2_9ZZZZ</name>
<dbReference type="InterPro" id="IPR015421">
    <property type="entry name" value="PyrdxlP-dep_Trfase_major"/>
</dbReference>